<dbReference type="Gene3D" id="3.40.640.10">
    <property type="entry name" value="Type I PLP-dependent aspartate aminotransferase-like (Major domain)"/>
    <property type="match status" value="1"/>
</dbReference>
<dbReference type="GO" id="GO:0030170">
    <property type="term" value="F:pyridoxal phosphate binding"/>
    <property type="evidence" value="ECO:0007669"/>
    <property type="project" value="InterPro"/>
</dbReference>
<organism evidence="5 6">
    <name type="scientific">Rhinocladiella mackenziei CBS 650.93</name>
    <dbReference type="NCBI Taxonomy" id="1442369"/>
    <lineage>
        <taxon>Eukaryota</taxon>
        <taxon>Fungi</taxon>
        <taxon>Dikarya</taxon>
        <taxon>Ascomycota</taxon>
        <taxon>Pezizomycotina</taxon>
        <taxon>Eurotiomycetes</taxon>
        <taxon>Chaetothyriomycetidae</taxon>
        <taxon>Chaetothyriales</taxon>
        <taxon>Herpotrichiellaceae</taxon>
        <taxon>Rhinocladiella</taxon>
    </lineage>
</organism>
<dbReference type="SUPFAM" id="SSF53383">
    <property type="entry name" value="PLP-dependent transferases"/>
    <property type="match status" value="1"/>
</dbReference>
<dbReference type="Proteomes" id="UP000053617">
    <property type="component" value="Unassembled WGS sequence"/>
</dbReference>
<dbReference type="EMBL" id="KN847482">
    <property type="protein sequence ID" value="KIX01047.1"/>
    <property type="molecule type" value="Genomic_DNA"/>
</dbReference>
<keyword evidence="2" id="KW-0378">Hydrolase</keyword>
<evidence type="ECO:0000256" key="1">
    <source>
        <dbReference type="ARBA" id="ARBA00009199"/>
    </source>
</evidence>
<reference evidence="5 6" key="1">
    <citation type="submission" date="2015-01" db="EMBL/GenBank/DDBJ databases">
        <title>The Genome Sequence of Rhinocladiella mackenzie CBS 650.93.</title>
        <authorList>
            <consortium name="The Broad Institute Genomics Platform"/>
            <person name="Cuomo C."/>
            <person name="de Hoog S."/>
            <person name="Gorbushina A."/>
            <person name="Stielow B."/>
            <person name="Teixiera M."/>
            <person name="Abouelleil A."/>
            <person name="Chapman S.B."/>
            <person name="Priest M."/>
            <person name="Young S.K."/>
            <person name="Wortman J."/>
            <person name="Nusbaum C."/>
            <person name="Birren B."/>
        </authorList>
    </citation>
    <scope>NUCLEOTIDE SEQUENCE [LARGE SCALE GENOMIC DNA]</scope>
    <source>
        <strain evidence="5 6">CBS 650.93</strain>
    </source>
</reference>
<dbReference type="GO" id="GO:0016787">
    <property type="term" value="F:hydrolase activity"/>
    <property type="evidence" value="ECO:0007669"/>
    <property type="project" value="UniProtKB-KW"/>
</dbReference>
<dbReference type="PANTHER" id="PTHR46072">
    <property type="entry name" value="AMIDASE-RELATED-RELATED"/>
    <property type="match status" value="1"/>
</dbReference>
<dbReference type="Gene3D" id="3.90.1150.10">
    <property type="entry name" value="Aspartate Aminotransferase, domain 1"/>
    <property type="match status" value="1"/>
</dbReference>
<dbReference type="InterPro" id="IPR023631">
    <property type="entry name" value="Amidase_dom"/>
</dbReference>
<keyword evidence="3" id="KW-0663">Pyridoxal phosphate</keyword>
<evidence type="ECO:0000256" key="3">
    <source>
        <dbReference type="ARBA" id="ARBA00022898"/>
    </source>
</evidence>
<dbReference type="STRING" id="1442369.A0A0D2FGE7"/>
<dbReference type="InterPro" id="IPR015422">
    <property type="entry name" value="PyrdxlP-dep_Trfase_small"/>
</dbReference>
<dbReference type="AlphaFoldDB" id="A0A0D2FGE7"/>
<dbReference type="GeneID" id="25298184"/>
<name>A0A0D2FGE7_9EURO</name>
<gene>
    <name evidence="5" type="ORF">Z518_10113</name>
</gene>
<keyword evidence="6" id="KW-1185">Reference proteome</keyword>
<accession>A0A0D2FGE7</accession>
<sequence>MALNQEQEQKFAAVRAARDEKIPVDWRLNASILSTLPKNVKPIFESCGILSSKELEITNVRDATALLEKLHSATWSAEEVTVAFCKRAAIAQQLINCLMDIDFEGGIKRARELDDHLRQTGKVVGPLHGLPISIKDQNEVKGMHCTLGFAAWVDRISERDSMSVHMLRESGAVFYVKTTMPQTGMALETVSNLWGRTLNPSNTALTCGGSSGGEGALASCFGCPIAIATDIGGSIRAPASFNGMYAIKPTSRRCSYMGNLKAIQGQIAIPSAIGPVGRSVRDLELILQAWSDKEPWLTDPTVVEKPWSSAESPKKLTLGVMWWDEVVMPHPPVQRALRTTVDKLKMAGHEAVVDYKPYKHRESWDITLPLYFPTAGAEMFRLLEEGGEPMITAPAKMLRGTKQLSVPELLQYQAAQANYQNEYLAHLNATAKMTSTGKPVDALLTPAFASASYPHDFLPWWGYFCVWNLLNYPTTIIPVTSVDKSIDVKDLNYKPVNSFDSANYDIYDPELFDGAPVCLQLIGRPLAEEKLIAVTRVVDEVVNSTLSAARTRFTNRNPKSLALHQNAADYLPGGNTRSLLHTFPFPISLARGRNYTVTDEDGHVYLDLVGELTVALYGYSHPTIQAALINVVHNVGLNLGGTIAQEAQHAALLCKRFNLQRIRFTNSGIEANLHALGAARRFTGKNRVVVFHGGYHGAVLSFGDGGCAENNVDRQDWIIARYNDLEDAREKIQLPGVAAVIIEAMQGAGECIPAREEFVKSAPEAAKKVSAVFPPPQNCLL</sequence>
<protein>
    <recommendedName>
        <fullName evidence="4">Amidase domain-containing protein</fullName>
    </recommendedName>
</protein>
<evidence type="ECO:0000256" key="2">
    <source>
        <dbReference type="ARBA" id="ARBA00022801"/>
    </source>
</evidence>
<feature type="domain" description="Amidase" evidence="4">
    <location>
        <begin position="79"/>
        <end position="531"/>
    </location>
</feature>
<dbReference type="InterPro" id="IPR015424">
    <property type="entry name" value="PyrdxlP-dep_Trfase"/>
</dbReference>
<dbReference type="Gene3D" id="3.90.1300.10">
    <property type="entry name" value="Amidase signature (AS) domain"/>
    <property type="match status" value="1"/>
</dbReference>
<dbReference type="InterPro" id="IPR015421">
    <property type="entry name" value="PyrdxlP-dep_Trfase_major"/>
</dbReference>
<comment type="similarity">
    <text evidence="1">Belongs to the amidase family.</text>
</comment>
<dbReference type="OrthoDB" id="6428749at2759"/>
<dbReference type="HOGENOM" id="CLU_009600_9_2_1"/>
<dbReference type="RefSeq" id="XP_013268183.1">
    <property type="nucleotide sequence ID" value="XM_013412729.1"/>
</dbReference>
<dbReference type="InterPro" id="IPR036928">
    <property type="entry name" value="AS_sf"/>
</dbReference>
<evidence type="ECO:0000313" key="6">
    <source>
        <dbReference type="Proteomes" id="UP000053617"/>
    </source>
</evidence>
<dbReference type="Pfam" id="PF00202">
    <property type="entry name" value="Aminotran_3"/>
    <property type="match status" value="1"/>
</dbReference>
<dbReference type="InterPro" id="IPR005814">
    <property type="entry name" value="Aminotrans_3"/>
</dbReference>
<evidence type="ECO:0000259" key="4">
    <source>
        <dbReference type="Pfam" id="PF01425"/>
    </source>
</evidence>
<dbReference type="Pfam" id="PF01425">
    <property type="entry name" value="Amidase"/>
    <property type="match status" value="1"/>
</dbReference>
<dbReference type="SUPFAM" id="SSF75304">
    <property type="entry name" value="Amidase signature (AS) enzymes"/>
    <property type="match status" value="1"/>
</dbReference>
<dbReference type="GO" id="GO:0008483">
    <property type="term" value="F:transaminase activity"/>
    <property type="evidence" value="ECO:0007669"/>
    <property type="project" value="InterPro"/>
</dbReference>
<evidence type="ECO:0000313" key="5">
    <source>
        <dbReference type="EMBL" id="KIX01047.1"/>
    </source>
</evidence>
<dbReference type="VEuPathDB" id="FungiDB:Z518_10113"/>
<proteinExistence type="inferred from homology"/>